<evidence type="ECO:0000256" key="1">
    <source>
        <dbReference type="ARBA" id="ARBA00022737"/>
    </source>
</evidence>
<keyword evidence="2" id="KW-0040">ANK repeat</keyword>
<dbReference type="AlphaFoldDB" id="A0A8J2RGZ1"/>
<evidence type="ECO:0000313" key="4">
    <source>
        <dbReference type="Proteomes" id="UP000789390"/>
    </source>
</evidence>
<evidence type="ECO:0000313" key="3">
    <source>
        <dbReference type="EMBL" id="CAH0101886.1"/>
    </source>
</evidence>
<dbReference type="PANTHER" id="PTHR24197">
    <property type="entry name" value="ANKYRIN REPEAT DOMAIN-CONTAINING PROTEIN 61"/>
    <property type="match status" value="1"/>
</dbReference>
<reference evidence="3" key="1">
    <citation type="submission" date="2021-11" db="EMBL/GenBank/DDBJ databases">
        <authorList>
            <person name="Schell T."/>
        </authorList>
    </citation>
    <scope>NUCLEOTIDE SEQUENCE</scope>
    <source>
        <strain evidence="3">M5</strain>
    </source>
</reference>
<evidence type="ECO:0000256" key="2">
    <source>
        <dbReference type="ARBA" id="ARBA00023043"/>
    </source>
</evidence>
<gene>
    <name evidence="3" type="ORF">DGAL_LOCUS4258</name>
</gene>
<accession>A0A8J2RGZ1</accession>
<organism evidence="3 4">
    <name type="scientific">Daphnia galeata</name>
    <dbReference type="NCBI Taxonomy" id="27404"/>
    <lineage>
        <taxon>Eukaryota</taxon>
        <taxon>Metazoa</taxon>
        <taxon>Ecdysozoa</taxon>
        <taxon>Arthropoda</taxon>
        <taxon>Crustacea</taxon>
        <taxon>Branchiopoda</taxon>
        <taxon>Diplostraca</taxon>
        <taxon>Cladocera</taxon>
        <taxon>Anomopoda</taxon>
        <taxon>Daphniidae</taxon>
        <taxon>Daphnia</taxon>
    </lineage>
</organism>
<evidence type="ECO:0008006" key="5">
    <source>
        <dbReference type="Google" id="ProtNLM"/>
    </source>
</evidence>
<dbReference type="EMBL" id="CAKKLH010000068">
    <property type="protein sequence ID" value="CAH0101886.1"/>
    <property type="molecule type" value="Genomic_DNA"/>
</dbReference>
<keyword evidence="1" id="KW-0677">Repeat</keyword>
<dbReference type="SUPFAM" id="SSF48403">
    <property type="entry name" value="Ankyrin repeat"/>
    <property type="match status" value="1"/>
</dbReference>
<sequence>MASSSHSSEECNRLMFEAVNENSTSKFALAKSTYSVIEILTSLIQRNDNGEIPLVVAMKNKFFSVIDELIHWMLANNVYSNEDFMSMFLIIINEIAHHIPLMELIEYLIKDLKCLHNLGNALCFQFIGQVFIYSITFTREDKIIALELFGAISCISLLDINPTFGMICWKEAMNLRYIYFPQDSDILFPKELDVHVPSEAFSVVFGSAVEVMSIEELGLLQQDCMDSHYLPLDYLLFDRRIKIQALLVIRRISVQANLEHLHWLYLECLYAFGSLIFEQRTSSVSGDGKIVMNTCQLIMDQLAGFDKKLLPRKFSNIFFKTFRLMSRFFFSTMDKIQSNSPERELSYTNLMIPTKFITSIKYDHFDGCDGFEVHDRWNFVIHACFHIFLLNKISPRLTNEEKQKLEERYSHFIRNFSPERTTTVLHLAILGRERNLATENYEVLQTLQLILKLGADPNAIDQKGRTPLHIMAGFKDLHVEENRLAFKELVDAESHLDSATDDGETVISILKKTLMEYGDNYVHPYFVSLINTVHPLSCYAARVIRRYGIPFDENRIPVHLQPFVACHSAKEFAD</sequence>
<keyword evidence="4" id="KW-1185">Reference proteome</keyword>
<dbReference type="OrthoDB" id="6049841at2759"/>
<dbReference type="InterPro" id="IPR036770">
    <property type="entry name" value="Ankyrin_rpt-contain_sf"/>
</dbReference>
<dbReference type="Gene3D" id="1.25.40.20">
    <property type="entry name" value="Ankyrin repeat-containing domain"/>
    <property type="match status" value="1"/>
</dbReference>
<name>A0A8J2RGZ1_9CRUS</name>
<dbReference type="PANTHER" id="PTHR24197:SF44">
    <property type="entry name" value="ANKYRIN REPEAT DOMAIN-CONTAINING PROTEIN 54"/>
    <property type="match status" value="1"/>
</dbReference>
<protein>
    <recommendedName>
        <fullName evidence="5">ANK_REP_REGION domain-containing protein</fullName>
    </recommendedName>
</protein>
<comment type="caution">
    <text evidence="3">The sequence shown here is derived from an EMBL/GenBank/DDBJ whole genome shotgun (WGS) entry which is preliminary data.</text>
</comment>
<dbReference type="Proteomes" id="UP000789390">
    <property type="component" value="Unassembled WGS sequence"/>
</dbReference>
<proteinExistence type="predicted"/>